<dbReference type="OrthoDB" id="441385at2759"/>
<evidence type="ECO:0000256" key="1">
    <source>
        <dbReference type="SAM" id="MobiDB-lite"/>
    </source>
</evidence>
<sequence length="274" mass="29647">MAPMSVLGRVGPARTWQRPSGRLPVGLQSLQRSRKVYQPRSQECFVKCGQRLSSASCLLATASFLVAPRACRGRGWRGWRCRSSMSGQRDREVPPPNRWATGAPITTPASSTITLRPDMRIDEVIRILLRSNAVCVGDASDGVFFVKVAQDDEAEDEGLACISLADLLDAPRQLPLDCLLGLGNKEECDLYSSAPEPYVDKSVQTELLGRLPWLLGLLVFLSVSSAILEFYDALLQKHLIIAFYLTALVGCGGNAGSQAASLVLQALATGELVS</sequence>
<name>A0A812GU04_9DINO</name>
<dbReference type="Gene3D" id="1.10.357.20">
    <property type="entry name" value="SLC41 divalent cation transporters, integral membrane domain"/>
    <property type="match status" value="1"/>
</dbReference>
<dbReference type="AlphaFoldDB" id="A0A812GU04"/>
<protein>
    <recommendedName>
        <fullName evidence="5">Magnesium transporter</fullName>
    </recommendedName>
</protein>
<accession>A0A812GU04</accession>
<dbReference type="SUPFAM" id="SSF161093">
    <property type="entry name" value="MgtE membrane domain-like"/>
    <property type="match status" value="1"/>
</dbReference>
<dbReference type="Proteomes" id="UP000604046">
    <property type="component" value="Unassembled WGS sequence"/>
</dbReference>
<feature type="region of interest" description="Disordered" evidence="1">
    <location>
        <begin position="86"/>
        <end position="105"/>
    </location>
</feature>
<gene>
    <name evidence="3" type="ORF">SNAT2548_LOCUS809</name>
</gene>
<proteinExistence type="predicted"/>
<evidence type="ECO:0000256" key="2">
    <source>
        <dbReference type="SAM" id="Phobius"/>
    </source>
</evidence>
<keyword evidence="2" id="KW-1133">Transmembrane helix</keyword>
<keyword evidence="4" id="KW-1185">Reference proteome</keyword>
<feature type="transmembrane region" description="Helical" evidence="2">
    <location>
        <begin position="243"/>
        <end position="268"/>
    </location>
</feature>
<keyword evidence="2" id="KW-0812">Transmembrane</keyword>
<dbReference type="PANTHER" id="PTHR41394:SF5">
    <property type="entry name" value="SLC41A_MGTE INTEGRAL MEMBRANE DOMAIN-CONTAINING PROTEIN"/>
    <property type="match status" value="1"/>
</dbReference>
<comment type="caution">
    <text evidence="3">The sequence shown here is derived from an EMBL/GenBank/DDBJ whole genome shotgun (WGS) entry which is preliminary data.</text>
</comment>
<keyword evidence="2" id="KW-0472">Membrane</keyword>
<feature type="transmembrane region" description="Helical" evidence="2">
    <location>
        <begin position="211"/>
        <end position="231"/>
    </location>
</feature>
<evidence type="ECO:0000313" key="4">
    <source>
        <dbReference type="Proteomes" id="UP000604046"/>
    </source>
</evidence>
<reference evidence="3" key="1">
    <citation type="submission" date="2021-02" db="EMBL/GenBank/DDBJ databases">
        <authorList>
            <person name="Dougan E. K."/>
            <person name="Rhodes N."/>
            <person name="Thang M."/>
            <person name="Chan C."/>
        </authorList>
    </citation>
    <scope>NUCLEOTIDE SEQUENCE</scope>
</reference>
<dbReference type="PANTHER" id="PTHR41394">
    <property type="entry name" value="MAGNESIUM TRANSPORTER MGTE"/>
    <property type="match status" value="1"/>
</dbReference>
<dbReference type="EMBL" id="CAJNDS010000039">
    <property type="protein sequence ID" value="CAE6929998.1"/>
    <property type="molecule type" value="Genomic_DNA"/>
</dbReference>
<dbReference type="InterPro" id="IPR036739">
    <property type="entry name" value="SLC41_membr_dom_sf"/>
</dbReference>
<organism evidence="3 4">
    <name type="scientific">Symbiodinium natans</name>
    <dbReference type="NCBI Taxonomy" id="878477"/>
    <lineage>
        <taxon>Eukaryota</taxon>
        <taxon>Sar</taxon>
        <taxon>Alveolata</taxon>
        <taxon>Dinophyceae</taxon>
        <taxon>Suessiales</taxon>
        <taxon>Symbiodiniaceae</taxon>
        <taxon>Symbiodinium</taxon>
    </lineage>
</organism>
<evidence type="ECO:0000313" key="3">
    <source>
        <dbReference type="EMBL" id="CAE6929998.1"/>
    </source>
</evidence>
<dbReference type="GO" id="GO:0008324">
    <property type="term" value="F:monoatomic cation transmembrane transporter activity"/>
    <property type="evidence" value="ECO:0007669"/>
    <property type="project" value="InterPro"/>
</dbReference>
<evidence type="ECO:0008006" key="5">
    <source>
        <dbReference type="Google" id="ProtNLM"/>
    </source>
</evidence>